<dbReference type="Proteomes" id="UP000440694">
    <property type="component" value="Unassembled WGS sequence"/>
</dbReference>
<evidence type="ECO:0008006" key="3">
    <source>
        <dbReference type="Google" id="ProtNLM"/>
    </source>
</evidence>
<accession>A0A6I3KEJ3</accession>
<gene>
    <name evidence="1" type="ORF">GIW81_02715</name>
</gene>
<reference evidence="1 2" key="1">
    <citation type="submission" date="2019-11" db="EMBL/GenBank/DDBJ databases">
        <title>Identification of a novel strain.</title>
        <authorList>
            <person name="Xu Q."/>
            <person name="Wang G."/>
        </authorList>
    </citation>
    <scope>NUCLEOTIDE SEQUENCE [LARGE SCALE GENOMIC DNA]</scope>
    <source>
        <strain evidence="2">xq</strain>
    </source>
</reference>
<dbReference type="AlphaFoldDB" id="A0A6I3KEJ3"/>
<comment type="caution">
    <text evidence="1">The sequence shown here is derived from an EMBL/GenBank/DDBJ whole genome shotgun (WGS) entry which is preliminary data.</text>
</comment>
<organism evidence="1 2">
    <name type="scientific">Hyphomicrobium album</name>
    <dbReference type="NCBI Taxonomy" id="2665159"/>
    <lineage>
        <taxon>Bacteria</taxon>
        <taxon>Pseudomonadati</taxon>
        <taxon>Pseudomonadota</taxon>
        <taxon>Alphaproteobacteria</taxon>
        <taxon>Hyphomicrobiales</taxon>
        <taxon>Hyphomicrobiaceae</taxon>
        <taxon>Hyphomicrobium</taxon>
    </lineage>
</organism>
<name>A0A6I3KEJ3_9HYPH</name>
<dbReference type="RefSeq" id="WP_154737801.1">
    <property type="nucleotide sequence ID" value="NZ_WMBQ01000001.1"/>
</dbReference>
<evidence type="ECO:0000313" key="1">
    <source>
        <dbReference type="EMBL" id="MTD93244.1"/>
    </source>
</evidence>
<keyword evidence="2" id="KW-1185">Reference proteome</keyword>
<evidence type="ECO:0000313" key="2">
    <source>
        <dbReference type="Proteomes" id="UP000440694"/>
    </source>
</evidence>
<protein>
    <recommendedName>
        <fullName evidence="3">Peptidase C39 domain-containing protein</fullName>
    </recommendedName>
</protein>
<sequence length="162" mass="18364">MEAFPGIERMTSSLSEANNDTGRTAFCGPYVLSAITGYPISKIEEIIRTDRNCTRKTVVKGTGSDEVAAALAQFGYDMTLKETYMAKPRKERPTLWAWMQKPRNVWAHYILAVHKGKEGHWILVKGVKMCDTYTEGRWTFVCDGPHRGARIMEIFEVRKSLG</sequence>
<proteinExistence type="predicted"/>
<dbReference type="EMBL" id="WMBQ01000001">
    <property type="protein sequence ID" value="MTD93244.1"/>
    <property type="molecule type" value="Genomic_DNA"/>
</dbReference>